<dbReference type="Proteomes" id="UP000566819">
    <property type="component" value="Unassembled WGS sequence"/>
</dbReference>
<evidence type="ECO:0000313" key="2">
    <source>
        <dbReference type="EMBL" id="KAF4632590.1"/>
    </source>
</evidence>
<accession>A0A8H4RPH4</accession>
<feature type="region of interest" description="Disordered" evidence="1">
    <location>
        <begin position="27"/>
        <end position="54"/>
    </location>
</feature>
<gene>
    <name evidence="2" type="ORF">G7Y89_g5542</name>
</gene>
<sequence length="103" mass="12002">MSIDERKRLIDRNIYFFYKKPGYRTNAYPDRPAGRGRGTFKGRGRGRNRGRSRRREIGLIERSVTDLLRERSLEQIKAILALVEDANSEVLPFTDAFIEEANL</sequence>
<evidence type="ECO:0000313" key="3">
    <source>
        <dbReference type="Proteomes" id="UP000566819"/>
    </source>
</evidence>
<dbReference type="AlphaFoldDB" id="A0A8H4RPH4"/>
<keyword evidence="3" id="KW-1185">Reference proteome</keyword>
<organism evidence="2 3">
    <name type="scientific">Cudoniella acicularis</name>
    <dbReference type="NCBI Taxonomy" id="354080"/>
    <lineage>
        <taxon>Eukaryota</taxon>
        <taxon>Fungi</taxon>
        <taxon>Dikarya</taxon>
        <taxon>Ascomycota</taxon>
        <taxon>Pezizomycotina</taxon>
        <taxon>Leotiomycetes</taxon>
        <taxon>Helotiales</taxon>
        <taxon>Tricladiaceae</taxon>
        <taxon>Cudoniella</taxon>
    </lineage>
</organism>
<feature type="compositionally biased region" description="Basic residues" evidence="1">
    <location>
        <begin position="38"/>
        <end position="54"/>
    </location>
</feature>
<evidence type="ECO:0000256" key="1">
    <source>
        <dbReference type="SAM" id="MobiDB-lite"/>
    </source>
</evidence>
<reference evidence="2 3" key="1">
    <citation type="submission" date="2020-03" db="EMBL/GenBank/DDBJ databases">
        <title>Draft Genome Sequence of Cudoniella acicularis.</title>
        <authorList>
            <person name="Buettner E."/>
            <person name="Kellner H."/>
        </authorList>
    </citation>
    <scope>NUCLEOTIDE SEQUENCE [LARGE SCALE GENOMIC DNA]</scope>
    <source>
        <strain evidence="2 3">DSM 108380</strain>
    </source>
</reference>
<name>A0A8H4RPH4_9HELO</name>
<dbReference type="EMBL" id="JAAMPI010000334">
    <property type="protein sequence ID" value="KAF4632590.1"/>
    <property type="molecule type" value="Genomic_DNA"/>
</dbReference>
<proteinExistence type="predicted"/>
<protein>
    <submittedName>
        <fullName evidence="2">Uncharacterized protein</fullName>
    </submittedName>
</protein>
<comment type="caution">
    <text evidence="2">The sequence shown here is derived from an EMBL/GenBank/DDBJ whole genome shotgun (WGS) entry which is preliminary data.</text>
</comment>